<proteinExistence type="predicted"/>
<dbReference type="OrthoDB" id="794899at2"/>
<dbReference type="EMBL" id="LMZQ01000002">
    <property type="protein sequence ID" value="KRT17502.1"/>
    <property type="molecule type" value="Genomic_DNA"/>
</dbReference>
<dbReference type="Proteomes" id="UP000051950">
    <property type="component" value="Unassembled WGS sequence"/>
</dbReference>
<keyword evidence="2" id="KW-1185">Reference proteome</keyword>
<reference evidence="1 2" key="1">
    <citation type="submission" date="2015-11" db="EMBL/GenBank/DDBJ databases">
        <title>Sequence of Pedobacter ginsenosidimutans.</title>
        <authorList>
            <person name="Carson E."/>
            <person name="Keyser V."/>
            <person name="Newman J."/>
            <person name="Miller J."/>
        </authorList>
    </citation>
    <scope>NUCLEOTIDE SEQUENCE [LARGE SCALE GENOMIC DNA]</scope>
    <source>
        <strain evidence="1 2">KACC 14530</strain>
    </source>
</reference>
<comment type="caution">
    <text evidence="1">The sequence shown here is derived from an EMBL/GenBank/DDBJ whole genome shotgun (WGS) entry which is preliminary data.</text>
</comment>
<organism evidence="1 2">
    <name type="scientific">Pedobacter ginsenosidimutans</name>
    <dbReference type="NCBI Taxonomy" id="687842"/>
    <lineage>
        <taxon>Bacteria</taxon>
        <taxon>Pseudomonadati</taxon>
        <taxon>Bacteroidota</taxon>
        <taxon>Sphingobacteriia</taxon>
        <taxon>Sphingobacteriales</taxon>
        <taxon>Sphingobacteriaceae</taxon>
        <taxon>Pedobacter</taxon>
    </lineage>
</organism>
<dbReference type="AlphaFoldDB" id="A0A0T5VUE6"/>
<accession>A0A0T5VUE6</accession>
<dbReference type="PROSITE" id="PS51257">
    <property type="entry name" value="PROKAR_LIPOPROTEIN"/>
    <property type="match status" value="1"/>
</dbReference>
<dbReference type="RefSeq" id="WP_057930897.1">
    <property type="nucleotide sequence ID" value="NZ_LMZQ01000002.1"/>
</dbReference>
<evidence type="ECO:0000313" key="1">
    <source>
        <dbReference type="EMBL" id="KRT17502.1"/>
    </source>
</evidence>
<sequence>MKKLFLFWASWQLILLTGCKMDLIDFIGNGSNQKKYTVNFRIGGLNHNIGEPNVGFQNEPIKNYITQLSIIVYDVSSGEEVARQTQSSTDLNFGQISFNLPSTNYIFVAAGSNTPFGINLFYQTPATTPVKLQIAQAYMQYLYPDPYEGEKNYRTTDTFLAKDTVKITGNKTVDLMMQRVIGEVEISFSDVHTFNAELFGESTAISFDTYNPFNGVTRRPIFQVNTSANGPFKLKLLTTGRTLFIDIDPPGALPIPVFIPIERNKTTKVSGNILSGEVNITVK</sequence>
<name>A0A0T5VUE6_9SPHI</name>
<protein>
    <submittedName>
        <fullName evidence="1">Uncharacterized protein</fullName>
    </submittedName>
</protein>
<evidence type="ECO:0000313" key="2">
    <source>
        <dbReference type="Proteomes" id="UP000051950"/>
    </source>
</evidence>
<gene>
    <name evidence="1" type="ORF">ASU31_02870</name>
</gene>